<dbReference type="EMBL" id="JACGWJ010000016">
    <property type="protein sequence ID" value="KAL0361209.1"/>
    <property type="molecule type" value="Genomic_DNA"/>
</dbReference>
<dbReference type="InterPro" id="IPR044730">
    <property type="entry name" value="RNase_H-like_dom_plant"/>
</dbReference>
<dbReference type="Pfam" id="PF13456">
    <property type="entry name" value="RVT_3"/>
    <property type="match status" value="1"/>
</dbReference>
<organism evidence="3">
    <name type="scientific">Sesamum radiatum</name>
    <name type="common">Black benniseed</name>
    <dbReference type="NCBI Taxonomy" id="300843"/>
    <lineage>
        <taxon>Eukaryota</taxon>
        <taxon>Viridiplantae</taxon>
        <taxon>Streptophyta</taxon>
        <taxon>Embryophyta</taxon>
        <taxon>Tracheophyta</taxon>
        <taxon>Spermatophyta</taxon>
        <taxon>Magnoliopsida</taxon>
        <taxon>eudicotyledons</taxon>
        <taxon>Gunneridae</taxon>
        <taxon>Pentapetalae</taxon>
        <taxon>asterids</taxon>
        <taxon>lamiids</taxon>
        <taxon>Lamiales</taxon>
        <taxon>Pedaliaceae</taxon>
        <taxon>Sesamum</taxon>
    </lineage>
</organism>
<feature type="domain" description="Reverse transcriptase zinc-binding" evidence="2">
    <location>
        <begin position="102"/>
        <end position="163"/>
    </location>
</feature>
<dbReference type="InterPro" id="IPR052929">
    <property type="entry name" value="RNase_H-like_EbsB-rel"/>
</dbReference>
<protein>
    <recommendedName>
        <fullName evidence="4">Reverse transcriptase zinc-binding domain-containing protein</fullName>
    </recommendedName>
</protein>
<sequence length="411" mass="46450">MAAQQVVRAGFRWRIGSGQSVQVWDDPWLPRPFTFRVVTPKCEDLSNLKVCDLIDPATKDWNISLVREVLWQEVAALILDLPLSAVNGADFGVWHHTANGKFSANVPGKIRVFIWKLAMNAIPTGANLLCMLPEIVSVCPFCQHEDEDIKHVFLRCPIARLVWCLSHLRWAVVSEFQADPEAWLLHMAECFLPVEFERAMTICWALWWNRNRALMERNAYSSGDLISFVLNYLLAYHHVNTDPAKLTISTSPGCWFPPDNNVIKLNFDGAMFATTSEIGIGIVARDRTGACVWWKSFRRRWVPAPELAEAFAARETILLARQCGWRRIMLEGDCASFHLKLTSGQDDFAATGAITRDIKNLSTEFDSCIFSLVRRTANKVAHCLARKAHSNVQEGPCFPPLLADLLFSDYA</sequence>
<dbReference type="InterPro" id="IPR002156">
    <property type="entry name" value="RNaseH_domain"/>
</dbReference>
<dbReference type="Pfam" id="PF13966">
    <property type="entry name" value="zf-RVT"/>
    <property type="match status" value="1"/>
</dbReference>
<gene>
    <name evidence="3" type="ORF">Sradi_3805400</name>
</gene>
<dbReference type="InterPro" id="IPR036397">
    <property type="entry name" value="RNaseH_sf"/>
</dbReference>
<accession>A0AAW2Q009</accession>
<dbReference type="GO" id="GO:0004523">
    <property type="term" value="F:RNA-DNA hybrid ribonuclease activity"/>
    <property type="evidence" value="ECO:0007669"/>
    <property type="project" value="InterPro"/>
</dbReference>
<reference evidence="3" key="2">
    <citation type="journal article" date="2024" name="Plant">
        <title>Genomic evolution and insights into agronomic trait innovations of Sesamum species.</title>
        <authorList>
            <person name="Miao H."/>
            <person name="Wang L."/>
            <person name="Qu L."/>
            <person name="Liu H."/>
            <person name="Sun Y."/>
            <person name="Le M."/>
            <person name="Wang Q."/>
            <person name="Wei S."/>
            <person name="Zheng Y."/>
            <person name="Lin W."/>
            <person name="Duan Y."/>
            <person name="Cao H."/>
            <person name="Xiong S."/>
            <person name="Wang X."/>
            <person name="Wei L."/>
            <person name="Li C."/>
            <person name="Ma Q."/>
            <person name="Ju M."/>
            <person name="Zhao R."/>
            <person name="Li G."/>
            <person name="Mu C."/>
            <person name="Tian Q."/>
            <person name="Mei H."/>
            <person name="Zhang T."/>
            <person name="Gao T."/>
            <person name="Zhang H."/>
        </authorList>
    </citation>
    <scope>NUCLEOTIDE SEQUENCE</scope>
    <source>
        <strain evidence="3">G02</strain>
    </source>
</reference>
<evidence type="ECO:0000259" key="1">
    <source>
        <dbReference type="Pfam" id="PF13456"/>
    </source>
</evidence>
<evidence type="ECO:0000259" key="2">
    <source>
        <dbReference type="Pfam" id="PF13966"/>
    </source>
</evidence>
<feature type="domain" description="RNase H type-1" evidence="1">
    <location>
        <begin position="266"/>
        <end position="388"/>
    </location>
</feature>
<dbReference type="PANTHER" id="PTHR47074:SF48">
    <property type="entry name" value="POLYNUCLEOTIDYL TRANSFERASE, RIBONUCLEASE H-LIKE SUPERFAMILY PROTEIN"/>
    <property type="match status" value="1"/>
</dbReference>
<proteinExistence type="predicted"/>
<dbReference type="CDD" id="cd06222">
    <property type="entry name" value="RNase_H_like"/>
    <property type="match status" value="1"/>
</dbReference>
<comment type="caution">
    <text evidence="3">The sequence shown here is derived from an EMBL/GenBank/DDBJ whole genome shotgun (WGS) entry which is preliminary data.</text>
</comment>
<dbReference type="Gene3D" id="3.30.420.10">
    <property type="entry name" value="Ribonuclease H-like superfamily/Ribonuclease H"/>
    <property type="match status" value="1"/>
</dbReference>
<reference evidence="3" key="1">
    <citation type="submission" date="2020-06" db="EMBL/GenBank/DDBJ databases">
        <authorList>
            <person name="Li T."/>
            <person name="Hu X."/>
            <person name="Zhang T."/>
            <person name="Song X."/>
            <person name="Zhang H."/>
            <person name="Dai N."/>
            <person name="Sheng W."/>
            <person name="Hou X."/>
            <person name="Wei L."/>
        </authorList>
    </citation>
    <scope>NUCLEOTIDE SEQUENCE</scope>
    <source>
        <strain evidence="3">G02</strain>
        <tissue evidence="3">Leaf</tissue>
    </source>
</reference>
<dbReference type="AlphaFoldDB" id="A0AAW2Q009"/>
<dbReference type="InterPro" id="IPR012337">
    <property type="entry name" value="RNaseH-like_sf"/>
</dbReference>
<evidence type="ECO:0000313" key="3">
    <source>
        <dbReference type="EMBL" id="KAL0361209.1"/>
    </source>
</evidence>
<dbReference type="SUPFAM" id="SSF53098">
    <property type="entry name" value="Ribonuclease H-like"/>
    <property type="match status" value="1"/>
</dbReference>
<dbReference type="PANTHER" id="PTHR47074">
    <property type="entry name" value="BNAC02G40300D PROTEIN"/>
    <property type="match status" value="1"/>
</dbReference>
<evidence type="ECO:0008006" key="4">
    <source>
        <dbReference type="Google" id="ProtNLM"/>
    </source>
</evidence>
<dbReference type="InterPro" id="IPR026960">
    <property type="entry name" value="RVT-Znf"/>
</dbReference>
<dbReference type="GO" id="GO:0003676">
    <property type="term" value="F:nucleic acid binding"/>
    <property type="evidence" value="ECO:0007669"/>
    <property type="project" value="InterPro"/>
</dbReference>
<name>A0AAW2Q009_SESRA</name>